<comment type="caution">
    <text evidence="1">The sequence shown here is derived from an EMBL/GenBank/DDBJ whole genome shotgun (WGS) entry which is preliminary data.</text>
</comment>
<sequence>MLIVVPSAWFSQVQLLVSNQHGWLMLQLVALSKLSPNTRLQRTPLRVERDRAFFTASICYNVAAIFRWRRR</sequence>
<organism evidence="1 2">
    <name type="scientific">Kouleothrix aurantiaca</name>
    <dbReference type="NCBI Taxonomy" id="186479"/>
    <lineage>
        <taxon>Bacteria</taxon>
        <taxon>Bacillati</taxon>
        <taxon>Chloroflexota</taxon>
        <taxon>Chloroflexia</taxon>
        <taxon>Chloroflexales</taxon>
        <taxon>Roseiflexineae</taxon>
        <taxon>Roseiflexaceae</taxon>
        <taxon>Kouleothrix</taxon>
    </lineage>
</organism>
<dbReference type="EMBL" id="LJCR01000037">
    <property type="protein sequence ID" value="KPV54577.1"/>
    <property type="molecule type" value="Genomic_DNA"/>
</dbReference>
<protein>
    <submittedName>
        <fullName evidence="1">Uncharacterized protein</fullName>
    </submittedName>
</protein>
<name>A0A0P9HIB9_9CHLR</name>
<dbReference type="Proteomes" id="UP000050509">
    <property type="component" value="Unassembled WGS sequence"/>
</dbReference>
<dbReference type="AlphaFoldDB" id="A0A0P9HIB9"/>
<keyword evidence="2" id="KW-1185">Reference proteome</keyword>
<gene>
    <name evidence="1" type="ORF">SE17_02925</name>
</gene>
<evidence type="ECO:0000313" key="1">
    <source>
        <dbReference type="EMBL" id="KPV54577.1"/>
    </source>
</evidence>
<evidence type="ECO:0000313" key="2">
    <source>
        <dbReference type="Proteomes" id="UP000050509"/>
    </source>
</evidence>
<reference evidence="1 2" key="1">
    <citation type="submission" date="2015-09" db="EMBL/GenBank/DDBJ databases">
        <title>Draft genome sequence of Kouleothrix aurantiaca JCM 19913.</title>
        <authorList>
            <person name="Hemp J."/>
        </authorList>
    </citation>
    <scope>NUCLEOTIDE SEQUENCE [LARGE SCALE GENOMIC DNA]</scope>
    <source>
        <strain evidence="1 2">COM-B</strain>
    </source>
</reference>
<proteinExistence type="predicted"/>
<accession>A0A0P9HIB9</accession>